<name>A0A9P8AWF0_9AGAR</name>
<evidence type="ECO:0000313" key="2">
    <source>
        <dbReference type="Proteomes" id="UP000812287"/>
    </source>
</evidence>
<dbReference type="AlphaFoldDB" id="A0A9P8AWF0"/>
<comment type="caution">
    <text evidence="1">The sequence shown here is derived from an EMBL/GenBank/DDBJ whole genome shotgun (WGS) entry which is preliminary data.</text>
</comment>
<dbReference type="EMBL" id="MU250526">
    <property type="protein sequence ID" value="KAG7450260.1"/>
    <property type="molecule type" value="Genomic_DNA"/>
</dbReference>
<reference evidence="1" key="1">
    <citation type="submission" date="2020-11" db="EMBL/GenBank/DDBJ databases">
        <title>Adaptations for nitrogen fixation in a non-lichenized fungal sporocarp promotes dispersal by wood-feeding termites.</title>
        <authorList>
            <consortium name="DOE Joint Genome Institute"/>
            <person name="Koch R.A."/>
            <person name="Yoon G."/>
            <person name="Arayal U."/>
            <person name="Lail K."/>
            <person name="Amirebrahimi M."/>
            <person name="Labutti K."/>
            <person name="Lipzen A."/>
            <person name="Riley R."/>
            <person name="Barry K."/>
            <person name="Henrissat B."/>
            <person name="Grigoriev I.V."/>
            <person name="Herr J.R."/>
            <person name="Aime M.C."/>
        </authorList>
    </citation>
    <scope>NUCLEOTIDE SEQUENCE</scope>
    <source>
        <strain evidence="1">MCA 3950</strain>
    </source>
</reference>
<dbReference type="Proteomes" id="UP000812287">
    <property type="component" value="Unassembled WGS sequence"/>
</dbReference>
<organism evidence="1 2">
    <name type="scientific">Guyanagaster necrorhizus</name>
    <dbReference type="NCBI Taxonomy" id="856835"/>
    <lineage>
        <taxon>Eukaryota</taxon>
        <taxon>Fungi</taxon>
        <taxon>Dikarya</taxon>
        <taxon>Basidiomycota</taxon>
        <taxon>Agaricomycotina</taxon>
        <taxon>Agaricomycetes</taxon>
        <taxon>Agaricomycetidae</taxon>
        <taxon>Agaricales</taxon>
        <taxon>Marasmiineae</taxon>
        <taxon>Physalacriaceae</taxon>
        <taxon>Guyanagaster</taxon>
    </lineage>
</organism>
<dbReference type="GeneID" id="66103467"/>
<protein>
    <submittedName>
        <fullName evidence="1">Uncharacterized protein</fullName>
    </submittedName>
</protein>
<keyword evidence="2" id="KW-1185">Reference proteome</keyword>
<accession>A0A9P8AWF0</accession>
<evidence type="ECO:0000313" key="1">
    <source>
        <dbReference type="EMBL" id="KAG7450260.1"/>
    </source>
</evidence>
<sequence>MVSSHDSPLLFPSLLGFPYGFSISAALGRILPEAFTNPRLLQTRPYGETYIYNDNGRMKSLTRLAYISEYLSLDTKHPWYFKIGRPLPQCFPDKLASFLTI</sequence>
<dbReference type="RefSeq" id="XP_043043760.1">
    <property type="nucleotide sequence ID" value="XM_043181171.1"/>
</dbReference>
<gene>
    <name evidence="1" type="ORF">BT62DRAFT_500558</name>
</gene>
<proteinExistence type="predicted"/>